<keyword evidence="6" id="KW-0325">Glycoprotein</keyword>
<keyword evidence="2 7" id="KW-0812">Transmembrane</keyword>
<keyword evidence="10" id="KW-1185">Reference proteome</keyword>
<evidence type="ECO:0000256" key="5">
    <source>
        <dbReference type="ARBA" id="ARBA00023136"/>
    </source>
</evidence>
<proteinExistence type="predicted"/>
<evidence type="ECO:0000256" key="7">
    <source>
        <dbReference type="SAM" id="Phobius"/>
    </source>
</evidence>
<dbReference type="Proteomes" id="UP001239169">
    <property type="component" value="Chromosome"/>
</dbReference>
<evidence type="ECO:0000256" key="2">
    <source>
        <dbReference type="ARBA" id="ARBA00022692"/>
    </source>
</evidence>
<protein>
    <submittedName>
        <fullName evidence="9">TM2 domain-containing protein</fullName>
    </submittedName>
</protein>
<dbReference type="Pfam" id="PF05154">
    <property type="entry name" value="TM2"/>
    <property type="match status" value="1"/>
</dbReference>
<evidence type="ECO:0000259" key="8">
    <source>
        <dbReference type="Pfam" id="PF05154"/>
    </source>
</evidence>
<evidence type="ECO:0000313" key="9">
    <source>
        <dbReference type="EMBL" id="WGX75287.1"/>
    </source>
</evidence>
<dbReference type="PANTHER" id="PTHR21016">
    <property type="entry name" value="BETA-AMYLOID BINDING PROTEIN-RELATED"/>
    <property type="match status" value="1"/>
</dbReference>
<accession>A0ABY8R358</accession>
<dbReference type="PANTHER" id="PTHR21016:SF7">
    <property type="entry name" value="TM2 DOMAIN-CONTAINING PROTEIN 3"/>
    <property type="match status" value="1"/>
</dbReference>
<feature type="domain" description="TM2" evidence="8">
    <location>
        <begin position="20"/>
        <end position="78"/>
    </location>
</feature>
<keyword evidence="5 7" id="KW-0472">Membrane</keyword>
<feature type="transmembrane region" description="Helical" evidence="7">
    <location>
        <begin position="49"/>
        <end position="76"/>
    </location>
</feature>
<name>A0ABY8R358_PARBF</name>
<evidence type="ECO:0000256" key="1">
    <source>
        <dbReference type="ARBA" id="ARBA00004141"/>
    </source>
</evidence>
<evidence type="ECO:0000313" key="10">
    <source>
        <dbReference type="Proteomes" id="UP001239169"/>
    </source>
</evidence>
<feature type="transmembrane region" description="Helical" evidence="7">
    <location>
        <begin position="24"/>
        <end position="43"/>
    </location>
</feature>
<gene>
    <name evidence="9" type="ORF">QJS64_14795</name>
</gene>
<evidence type="ECO:0000256" key="4">
    <source>
        <dbReference type="ARBA" id="ARBA00022989"/>
    </source>
</evidence>
<keyword evidence="3" id="KW-0732">Signal</keyword>
<evidence type="ECO:0000256" key="3">
    <source>
        <dbReference type="ARBA" id="ARBA00022729"/>
    </source>
</evidence>
<comment type="subcellular location">
    <subcellularLocation>
        <location evidence="1">Membrane</location>
        <topology evidence="1">Multi-pass membrane protein</topology>
    </subcellularLocation>
</comment>
<sequence length="96" mass="10610">MCSLWSRTQKRFSVATTKGTKSKLMAVILCILFGTMGIHRFYVGDNTEGFILLALTLGGIVTCGITTIISGIWVIVDLIFIIIDKITDENGEPLQW</sequence>
<dbReference type="InterPro" id="IPR007829">
    <property type="entry name" value="TM2"/>
</dbReference>
<dbReference type="InterPro" id="IPR050932">
    <property type="entry name" value="TM2D1-3-like"/>
</dbReference>
<reference evidence="9 10" key="1">
    <citation type="submission" date="2023-04" db="EMBL/GenBank/DDBJ databases">
        <title>Bacteria Genome Submission.</title>
        <authorList>
            <person name="Isaac P."/>
        </authorList>
    </citation>
    <scope>NUCLEOTIDE SEQUENCE [LARGE SCALE GENOMIC DNA]</scope>
    <source>
        <strain evidence="9 10">SampleS7P1</strain>
    </source>
</reference>
<organism evidence="9 10">
    <name type="scientific">Paraclostridium bifermentans</name>
    <name type="common">Clostridium bifermentans</name>
    <dbReference type="NCBI Taxonomy" id="1490"/>
    <lineage>
        <taxon>Bacteria</taxon>
        <taxon>Bacillati</taxon>
        <taxon>Bacillota</taxon>
        <taxon>Clostridia</taxon>
        <taxon>Peptostreptococcales</taxon>
        <taxon>Peptostreptococcaceae</taxon>
        <taxon>Paraclostridium</taxon>
    </lineage>
</organism>
<keyword evidence="4 7" id="KW-1133">Transmembrane helix</keyword>
<evidence type="ECO:0000256" key="6">
    <source>
        <dbReference type="ARBA" id="ARBA00023180"/>
    </source>
</evidence>
<dbReference type="EMBL" id="CP124685">
    <property type="protein sequence ID" value="WGX75287.1"/>
    <property type="molecule type" value="Genomic_DNA"/>
</dbReference>